<dbReference type="GO" id="GO:0016020">
    <property type="term" value="C:membrane"/>
    <property type="evidence" value="ECO:0007669"/>
    <property type="project" value="UniProtKB-SubCell"/>
</dbReference>
<sequence length="72" mass="8258">IRVISFDEEELSWSTVLVREGACRFILKFPLLMLGYIPAIFNQKKQHLGDLFTNTSVVTINLIKAFNQEVNS</sequence>
<evidence type="ECO:0000313" key="6">
    <source>
        <dbReference type="EMBL" id="MBX4224262.1"/>
    </source>
</evidence>
<keyword evidence="3" id="KW-1133">Transmembrane helix</keyword>
<gene>
    <name evidence="6" type="ORF">KYX88_16455</name>
</gene>
<dbReference type="Pfam" id="PF06271">
    <property type="entry name" value="RDD"/>
    <property type="match status" value="1"/>
</dbReference>
<dbReference type="RefSeq" id="WP_220716017.1">
    <property type="nucleotide sequence ID" value="NZ_JAIFOC010000629.1"/>
</dbReference>
<evidence type="ECO:0000313" key="7">
    <source>
        <dbReference type="Proteomes" id="UP001139644"/>
    </source>
</evidence>
<keyword evidence="4" id="KW-0472">Membrane</keyword>
<dbReference type="EMBL" id="JAIFOC010000629">
    <property type="protein sequence ID" value="MBX4224262.1"/>
    <property type="molecule type" value="Genomic_DNA"/>
</dbReference>
<evidence type="ECO:0000256" key="4">
    <source>
        <dbReference type="ARBA" id="ARBA00023136"/>
    </source>
</evidence>
<dbReference type="Proteomes" id="UP001139644">
    <property type="component" value="Unassembled WGS sequence"/>
</dbReference>
<reference evidence="6" key="1">
    <citation type="journal article" date="2022" name="J. Anim. Sci.">
        <title>Whole genome sequence analyses-based assessment of virulence potential and antimicrobial susceptibilities and resistance of Enterococcus faecium strains isolated from commercial swine and cattle probiotic products.</title>
        <authorList>
            <person name="Shridhar P.B."/>
            <person name="Amachawadi R.G."/>
            <person name="Tokach M."/>
            <person name="Patel I."/>
            <person name="Gangiredla J."/>
            <person name="Mammel M."/>
            <person name="Nagaraja T.G."/>
        </authorList>
    </citation>
    <scope>NUCLEOTIDE SEQUENCE</scope>
    <source>
        <strain evidence="6">EF215</strain>
    </source>
</reference>
<name>A0A9X1GFJ8_ENTFC</name>
<comment type="caution">
    <text evidence="6">The sequence shown here is derived from an EMBL/GenBank/DDBJ whole genome shotgun (WGS) entry which is preliminary data.</text>
</comment>
<evidence type="ECO:0000256" key="2">
    <source>
        <dbReference type="ARBA" id="ARBA00022692"/>
    </source>
</evidence>
<dbReference type="InterPro" id="IPR010432">
    <property type="entry name" value="RDD"/>
</dbReference>
<evidence type="ECO:0000256" key="3">
    <source>
        <dbReference type="ARBA" id="ARBA00022989"/>
    </source>
</evidence>
<comment type="subcellular location">
    <subcellularLocation>
        <location evidence="1">Membrane</location>
        <topology evidence="1">Multi-pass membrane protein</topology>
    </subcellularLocation>
</comment>
<feature type="domain" description="RDD" evidence="5">
    <location>
        <begin position="1"/>
        <end position="54"/>
    </location>
</feature>
<proteinExistence type="predicted"/>
<keyword evidence="2" id="KW-0812">Transmembrane</keyword>
<evidence type="ECO:0000259" key="5">
    <source>
        <dbReference type="Pfam" id="PF06271"/>
    </source>
</evidence>
<accession>A0A9X1GFJ8</accession>
<organism evidence="6 7">
    <name type="scientific">Enterococcus faecium</name>
    <name type="common">Streptococcus faecium</name>
    <dbReference type="NCBI Taxonomy" id="1352"/>
    <lineage>
        <taxon>Bacteria</taxon>
        <taxon>Bacillati</taxon>
        <taxon>Bacillota</taxon>
        <taxon>Bacilli</taxon>
        <taxon>Lactobacillales</taxon>
        <taxon>Enterococcaceae</taxon>
        <taxon>Enterococcus</taxon>
    </lineage>
</organism>
<feature type="non-terminal residue" evidence="6">
    <location>
        <position position="1"/>
    </location>
</feature>
<protein>
    <submittedName>
        <fullName evidence="6">RDD family protein</fullName>
    </submittedName>
</protein>
<dbReference type="AlphaFoldDB" id="A0A9X1GFJ8"/>
<evidence type="ECO:0000256" key="1">
    <source>
        <dbReference type="ARBA" id="ARBA00004141"/>
    </source>
</evidence>